<sequence length="446" mass="49698">MTANANPPDNPSLVSHLQEVLSTLTASPYPVVTSETTQKRASVALIVRINPSFSHWPDPSSPRPDSLAEFCAQDWVKHGDPEVLFIKRASRKGDRWTSHVAFPGGRRDPTDEDDQAAAVRETWEEVGLDLKSYAIECGNLPQRLVTTHWGKKPLMVLCPYVFLLTEHNTPPLKLQPTEVASTHWVPLRSLLLPAQRTVVFEDVSSRLANQETGVKKWMLSLVLGKMMFAAIHLAPTESVHSFETPAAPLLQDNRYSRPTVSSYLEGFLTRIIRFDPFNDTHPPALEHPLLLWGLTLGVVADFLDLLPPHNALTLWTYPTFTPIDVRAAIWLLTYRFKHRKRAELQAGTALPPPSSSSPGPRDDARRRSFGAATESTVPVTVERPDETGFHGLGTGLGENKSKKAAVSTLLEGYYDIVRKAVALTLVGRVGMGGLAMFWAWRRWTRR</sequence>
<dbReference type="Gene3D" id="3.90.79.10">
    <property type="entry name" value="Nucleoside Triphosphate Pyrophosphohydrolase"/>
    <property type="match status" value="1"/>
</dbReference>
<dbReference type="PANTHER" id="PTHR12992">
    <property type="entry name" value="NUDIX HYDROLASE"/>
    <property type="match status" value="1"/>
</dbReference>
<comment type="caution">
    <text evidence="3">The sequence shown here is derived from an EMBL/GenBank/DDBJ whole genome shotgun (WGS) entry which is preliminary data.</text>
</comment>
<reference evidence="3 4" key="1">
    <citation type="journal article" date="2020" name="Microbiol. Resour. Announc.">
        <title>Draft Genome Sequence of a Cladosporium Species Isolated from the Mesophotic Ascidian Didemnum maculosum.</title>
        <authorList>
            <person name="Gioti A."/>
            <person name="Siaperas R."/>
            <person name="Nikolaivits E."/>
            <person name="Le Goff G."/>
            <person name="Ouazzani J."/>
            <person name="Kotoulas G."/>
            <person name="Topakas E."/>
        </authorList>
    </citation>
    <scope>NUCLEOTIDE SEQUENCE [LARGE SCALE GENOMIC DNA]</scope>
    <source>
        <strain evidence="3 4">TM138-S3</strain>
    </source>
</reference>
<evidence type="ECO:0000313" key="3">
    <source>
        <dbReference type="EMBL" id="KAL1584752.1"/>
    </source>
</evidence>
<evidence type="ECO:0000256" key="1">
    <source>
        <dbReference type="SAM" id="MobiDB-lite"/>
    </source>
</evidence>
<dbReference type="Pfam" id="PF00293">
    <property type="entry name" value="NUDIX"/>
    <property type="match status" value="1"/>
</dbReference>
<dbReference type="InterPro" id="IPR000086">
    <property type="entry name" value="NUDIX_hydrolase_dom"/>
</dbReference>
<protein>
    <recommendedName>
        <fullName evidence="2">Nudix hydrolase domain-containing protein</fullName>
    </recommendedName>
</protein>
<dbReference type="GO" id="GO:0010945">
    <property type="term" value="F:coenzyme A diphosphatase activity"/>
    <property type="evidence" value="ECO:0007669"/>
    <property type="project" value="InterPro"/>
</dbReference>
<dbReference type="CDD" id="cd03426">
    <property type="entry name" value="NUDIX_CoAse_Nudt7"/>
    <property type="match status" value="1"/>
</dbReference>
<feature type="domain" description="Nudix hydrolase" evidence="2">
    <location>
        <begin position="62"/>
        <end position="210"/>
    </location>
</feature>
<organism evidence="3 4">
    <name type="scientific">Cladosporium halotolerans</name>
    <dbReference type="NCBI Taxonomy" id="1052096"/>
    <lineage>
        <taxon>Eukaryota</taxon>
        <taxon>Fungi</taxon>
        <taxon>Dikarya</taxon>
        <taxon>Ascomycota</taxon>
        <taxon>Pezizomycotina</taxon>
        <taxon>Dothideomycetes</taxon>
        <taxon>Dothideomycetidae</taxon>
        <taxon>Cladosporiales</taxon>
        <taxon>Cladosporiaceae</taxon>
        <taxon>Cladosporium</taxon>
    </lineage>
</organism>
<dbReference type="RefSeq" id="XP_069227858.1">
    <property type="nucleotide sequence ID" value="XM_069375551.1"/>
</dbReference>
<name>A0AB34KM29_9PEZI</name>
<dbReference type="SUPFAM" id="SSF55811">
    <property type="entry name" value="Nudix"/>
    <property type="match status" value="1"/>
</dbReference>
<dbReference type="InterPro" id="IPR015797">
    <property type="entry name" value="NUDIX_hydrolase-like_dom_sf"/>
</dbReference>
<accession>A0AB34KM29</accession>
<feature type="region of interest" description="Disordered" evidence="1">
    <location>
        <begin position="345"/>
        <end position="376"/>
    </location>
</feature>
<dbReference type="EMBL" id="JAAQHG020000024">
    <property type="protein sequence ID" value="KAL1584752.1"/>
    <property type="molecule type" value="Genomic_DNA"/>
</dbReference>
<keyword evidence="4" id="KW-1185">Reference proteome</keyword>
<dbReference type="GeneID" id="96008389"/>
<dbReference type="Proteomes" id="UP000803884">
    <property type="component" value="Unassembled WGS sequence"/>
</dbReference>
<evidence type="ECO:0000259" key="2">
    <source>
        <dbReference type="PROSITE" id="PS51462"/>
    </source>
</evidence>
<dbReference type="PROSITE" id="PS51462">
    <property type="entry name" value="NUDIX"/>
    <property type="match status" value="1"/>
</dbReference>
<dbReference type="PANTHER" id="PTHR12992:SF44">
    <property type="entry name" value="NUDIX HYDROLASE DOMAIN-CONTAINING PROTEIN"/>
    <property type="match status" value="1"/>
</dbReference>
<dbReference type="InterPro" id="IPR045121">
    <property type="entry name" value="CoAse"/>
</dbReference>
<dbReference type="AlphaFoldDB" id="A0AB34KM29"/>
<proteinExistence type="predicted"/>
<gene>
    <name evidence="3" type="ORF">WHR41_06946</name>
</gene>
<evidence type="ECO:0000313" key="4">
    <source>
        <dbReference type="Proteomes" id="UP000803884"/>
    </source>
</evidence>